<reference evidence="2 3" key="1">
    <citation type="submission" date="2020-11" db="EMBL/GenBank/DDBJ databases">
        <authorList>
            <person name="Wallbank WR R."/>
            <person name="Pardo Diaz C."/>
            <person name="Kozak K."/>
            <person name="Martin S."/>
            <person name="Jiggins C."/>
            <person name="Moest M."/>
            <person name="Warren A I."/>
            <person name="Generalovic N T."/>
            <person name="Byers J.R.P. K."/>
            <person name="Montejo-Kovacevich G."/>
            <person name="Yen C E."/>
        </authorList>
    </citation>
    <scope>NUCLEOTIDE SEQUENCE [LARGE SCALE GENOMIC DNA]</scope>
</reference>
<evidence type="ECO:0000313" key="3">
    <source>
        <dbReference type="Proteomes" id="UP000594454"/>
    </source>
</evidence>
<feature type="compositionally biased region" description="Basic residues" evidence="1">
    <location>
        <begin position="10"/>
        <end position="19"/>
    </location>
</feature>
<protein>
    <submittedName>
        <fullName evidence="2">Uncharacterized protein</fullName>
    </submittedName>
</protein>
<dbReference type="Proteomes" id="UP000594454">
    <property type="component" value="Chromosome 2"/>
</dbReference>
<evidence type="ECO:0000313" key="2">
    <source>
        <dbReference type="EMBL" id="CAD7081903.1"/>
    </source>
</evidence>
<gene>
    <name evidence="2" type="ORF">HERILL_LOCUS4985</name>
</gene>
<evidence type="ECO:0000256" key="1">
    <source>
        <dbReference type="SAM" id="MobiDB-lite"/>
    </source>
</evidence>
<dbReference type="AlphaFoldDB" id="A0A7R8YQQ5"/>
<name>A0A7R8YQQ5_HERIL</name>
<sequence>MGSLDDAPRHMYKKTRRGSTNHSLDQLHRLTAARAFRKLPSELLIVKYKMKFIVLALFVCLLALAMVSAAPAEEGLVGDLLGSEQQYHNPQDPSSFFKLKKIKKLLFG</sequence>
<keyword evidence="3" id="KW-1185">Reference proteome</keyword>
<proteinExistence type="predicted"/>
<dbReference type="EMBL" id="LR899010">
    <property type="protein sequence ID" value="CAD7081903.1"/>
    <property type="molecule type" value="Genomic_DNA"/>
</dbReference>
<dbReference type="InParanoid" id="A0A7R8YQQ5"/>
<accession>A0A7R8YQQ5</accession>
<feature type="region of interest" description="Disordered" evidence="1">
    <location>
        <begin position="1"/>
        <end position="23"/>
    </location>
</feature>
<organism evidence="2 3">
    <name type="scientific">Hermetia illucens</name>
    <name type="common">Black soldier fly</name>
    <dbReference type="NCBI Taxonomy" id="343691"/>
    <lineage>
        <taxon>Eukaryota</taxon>
        <taxon>Metazoa</taxon>
        <taxon>Ecdysozoa</taxon>
        <taxon>Arthropoda</taxon>
        <taxon>Hexapoda</taxon>
        <taxon>Insecta</taxon>
        <taxon>Pterygota</taxon>
        <taxon>Neoptera</taxon>
        <taxon>Endopterygota</taxon>
        <taxon>Diptera</taxon>
        <taxon>Brachycera</taxon>
        <taxon>Stratiomyomorpha</taxon>
        <taxon>Stratiomyidae</taxon>
        <taxon>Hermetiinae</taxon>
        <taxon>Hermetia</taxon>
    </lineage>
</organism>